<gene>
    <name evidence="6" type="primary">lptC</name>
    <name evidence="6" type="ORF">LL252_06445</name>
</gene>
<dbReference type="NCBIfam" id="TIGR04409">
    <property type="entry name" value="LptC_YrbK"/>
    <property type="match status" value="1"/>
</dbReference>
<evidence type="ECO:0000313" key="6">
    <source>
        <dbReference type="EMBL" id="MCC4308207.1"/>
    </source>
</evidence>
<keyword evidence="2" id="KW-0997">Cell inner membrane</keyword>
<dbReference type="GO" id="GO:0005886">
    <property type="term" value="C:plasma membrane"/>
    <property type="evidence" value="ECO:0007669"/>
    <property type="project" value="InterPro"/>
</dbReference>
<comment type="caution">
    <text evidence="6">The sequence shown here is derived from an EMBL/GenBank/DDBJ whole genome shotgun (WGS) entry which is preliminary data.</text>
</comment>
<dbReference type="InterPro" id="IPR052363">
    <property type="entry name" value="LPS_export_LptC"/>
</dbReference>
<evidence type="ECO:0000256" key="3">
    <source>
        <dbReference type="ARBA" id="ARBA00022692"/>
    </source>
</evidence>
<dbReference type="GO" id="GO:0017089">
    <property type="term" value="F:glycolipid transfer activity"/>
    <property type="evidence" value="ECO:0007669"/>
    <property type="project" value="TreeGrafter"/>
</dbReference>
<dbReference type="InterPro" id="IPR026265">
    <property type="entry name" value="LptC"/>
</dbReference>
<dbReference type="PANTHER" id="PTHR37481">
    <property type="entry name" value="LIPOPOLYSACCHARIDE EXPORT SYSTEM PROTEIN LPTC"/>
    <property type="match status" value="1"/>
</dbReference>
<evidence type="ECO:0000313" key="7">
    <source>
        <dbReference type="Proteomes" id="UP001108027"/>
    </source>
</evidence>
<reference evidence="6" key="1">
    <citation type="submission" date="2021-10" db="EMBL/GenBank/DDBJ databases">
        <title>The diversity and Nitrogen Metabolism of Culturable Nitrate-Utilizing Bacteria Within the Oxygen Minimum Zone of the Changjiang (Yangtze River)Estuary.</title>
        <authorList>
            <person name="Zhang D."/>
            <person name="Zheng J."/>
            <person name="Liu S."/>
            <person name="He W."/>
        </authorList>
    </citation>
    <scope>NUCLEOTIDE SEQUENCE</scope>
    <source>
        <strain evidence="6">FXH-223</strain>
    </source>
</reference>
<dbReference type="Gene3D" id="2.60.450.10">
    <property type="entry name" value="Lipopolysaccharide (LPS) transport protein A like domain"/>
    <property type="match status" value="1"/>
</dbReference>
<keyword evidence="5" id="KW-0472">Membrane</keyword>
<keyword evidence="1" id="KW-1003">Cell membrane</keyword>
<dbReference type="PANTHER" id="PTHR37481:SF1">
    <property type="entry name" value="LIPOPOLYSACCHARIDE EXPORT SYSTEM PROTEIN LPTC"/>
    <property type="match status" value="1"/>
</dbReference>
<protein>
    <submittedName>
        <fullName evidence="6">LPS export ABC transporter periplasmic protein LptC</fullName>
    </submittedName>
</protein>
<dbReference type="GO" id="GO:0015221">
    <property type="term" value="F:lipopolysaccharide transmembrane transporter activity"/>
    <property type="evidence" value="ECO:0007669"/>
    <property type="project" value="InterPro"/>
</dbReference>
<keyword evidence="3" id="KW-0812">Transmembrane</keyword>
<organism evidence="6 7">
    <name type="scientific">Alloalcanivorax marinus</name>
    <dbReference type="NCBI Taxonomy" id="1177169"/>
    <lineage>
        <taxon>Bacteria</taxon>
        <taxon>Pseudomonadati</taxon>
        <taxon>Pseudomonadota</taxon>
        <taxon>Gammaproteobacteria</taxon>
        <taxon>Oceanospirillales</taxon>
        <taxon>Alcanivoracaceae</taxon>
        <taxon>Alloalcanivorax</taxon>
    </lineage>
</organism>
<evidence type="ECO:0000256" key="2">
    <source>
        <dbReference type="ARBA" id="ARBA00022519"/>
    </source>
</evidence>
<accession>A0A9Q3YLX6</accession>
<dbReference type="InterPro" id="IPR010664">
    <property type="entry name" value="LipoPS_assembly_LptC-rel"/>
</dbReference>
<dbReference type="AlphaFoldDB" id="A0A9Q3YLX6"/>
<evidence type="ECO:0000256" key="4">
    <source>
        <dbReference type="ARBA" id="ARBA00022989"/>
    </source>
</evidence>
<dbReference type="GO" id="GO:0030288">
    <property type="term" value="C:outer membrane-bounded periplasmic space"/>
    <property type="evidence" value="ECO:0007669"/>
    <property type="project" value="TreeGrafter"/>
</dbReference>
<name>A0A9Q3YLX6_9GAMM</name>
<proteinExistence type="predicted"/>
<evidence type="ECO:0000256" key="1">
    <source>
        <dbReference type="ARBA" id="ARBA00022475"/>
    </source>
</evidence>
<dbReference type="EMBL" id="JAJGNA010000005">
    <property type="protein sequence ID" value="MCC4308207.1"/>
    <property type="molecule type" value="Genomic_DNA"/>
</dbReference>
<keyword evidence="7" id="KW-1185">Reference proteome</keyword>
<sequence length="184" mass="20385">MRRQGLLSASGILLLGLIVLMTLHEWDNPLEDDREAFLSAPLIIADTITAKAYDRETGKVSYELKADHLEQFQREALTTLTEPDLRMENDNGVWTIRSRRGEVRDNGDLIVFMDEVKARSETNGVTLSTDQLEYLNDAGQVRSPGALTLEHRDGNTRAGSMQSDLNSGEMTLGQGVVSEFTGSN</sequence>
<evidence type="ECO:0000256" key="5">
    <source>
        <dbReference type="ARBA" id="ARBA00023136"/>
    </source>
</evidence>
<dbReference type="RefSeq" id="WP_204426938.1">
    <property type="nucleotide sequence ID" value="NZ_JADDOL010000002.1"/>
</dbReference>
<dbReference type="Pfam" id="PF06835">
    <property type="entry name" value="LptC"/>
    <property type="match status" value="1"/>
</dbReference>
<keyword evidence="4" id="KW-1133">Transmembrane helix</keyword>
<dbReference type="Proteomes" id="UP001108027">
    <property type="component" value="Unassembled WGS sequence"/>
</dbReference>